<evidence type="ECO:0000313" key="1">
    <source>
        <dbReference type="EMBL" id="CAK9174896.1"/>
    </source>
</evidence>
<gene>
    <name evidence="1" type="ORF">ILEXP_LOCUS44676</name>
</gene>
<accession>A0ABC8U0B6</accession>
<dbReference type="EMBL" id="CAUOFW020006491">
    <property type="protein sequence ID" value="CAK9174896.1"/>
    <property type="molecule type" value="Genomic_DNA"/>
</dbReference>
<sequence>MSHQQRIILGGLEASSAAGHQAPGSPSIRPLPTILLVSSTMGTPLTNPSVLTSSPQSQRVIHPREDIELVRRVKGRQNPSIGTVPRVTPPGAIPPSGHSYLTPEPTPRCLHNSTDGPGIESSGYHEKGQAVMTSDSIIDSLDTSFVISGALIFDANMERHRDYSNNGLMMSIIQNSLTIRALLVGHHRSAVGVLFAKRQGR</sequence>
<evidence type="ECO:0000313" key="2">
    <source>
        <dbReference type="Proteomes" id="UP001642360"/>
    </source>
</evidence>
<proteinExistence type="predicted"/>
<keyword evidence="2" id="KW-1185">Reference proteome</keyword>
<protein>
    <submittedName>
        <fullName evidence="1">Uncharacterized protein</fullName>
    </submittedName>
</protein>
<dbReference type="AlphaFoldDB" id="A0ABC8U0B6"/>
<organism evidence="1 2">
    <name type="scientific">Ilex paraguariensis</name>
    <name type="common">yerba mate</name>
    <dbReference type="NCBI Taxonomy" id="185542"/>
    <lineage>
        <taxon>Eukaryota</taxon>
        <taxon>Viridiplantae</taxon>
        <taxon>Streptophyta</taxon>
        <taxon>Embryophyta</taxon>
        <taxon>Tracheophyta</taxon>
        <taxon>Spermatophyta</taxon>
        <taxon>Magnoliopsida</taxon>
        <taxon>eudicotyledons</taxon>
        <taxon>Gunneridae</taxon>
        <taxon>Pentapetalae</taxon>
        <taxon>asterids</taxon>
        <taxon>campanulids</taxon>
        <taxon>Aquifoliales</taxon>
        <taxon>Aquifoliaceae</taxon>
        <taxon>Ilex</taxon>
    </lineage>
</organism>
<comment type="caution">
    <text evidence="1">The sequence shown here is derived from an EMBL/GenBank/DDBJ whole genome shotgun (WGS) entry which is preliminary data.</text>
</comment>
<name>A0ABC8U0B6_9AQUA</name>
<reference evidence="1 2" key="1">
    <citation type="submission" date="2024-02" db="EMBL/GenBank/DDBJ databases">
        <authorList>
            <person name="Vignale AGUSTIN F."/>
            <person name="Sosa J E."/>
            <person name="Modenutti C."/>
        </authorList>
    </citation>
    <scope>NUCLEOTIDE SEQUENCE [LARGE SCALE GENOMIC DNA]</scope>
</reference>
<dbReference type="Proteomes" id="UP001642360">
    <property type="component" value="Unassembled WGS sequence"/>
</dbReference>